<reference evidence="7" key="1">
    <citation type="submission" date="2023-01" db="EMBL/GenBank/DDBJ databases">
        <title>Xenophilus mangrovi sp. nov., isolated from soil of Mangrove nature reserve.</title>
        <authorList>
            <person name="Xu S."/>
            <person name="Liu Z."/>
            <person name="Xu Y."/>
        </authorList>
    </citation>
    <scope>NUCLEOTIDE SEQUENCE</scope>
    <source>
        <strain evidence="7">YW8</strain>
    </source>
</reference>
<evidence type="ECO:0000256" key="3">
    <source>
        <dbReference type="ARBA" id="ARBA00022679"/>
    </source>
</evidence>
<evidence type="ECO:0000313" key="8">
    <source>
        <dbReference type="Proteomes" id="UP001212602"/>
    </source>
</evidence>
<dbReference type="PANTHER" id="PTHR10434">
    <property type="entry name" value="1-ACYL-SN-GLYCEROL-3-PHOSPHATE ACYLTRANSFERASE"/>
    <property type="match status" value="1"/>
</dbReference>
<dbReference type="EMBL" id="JAQIPB010000001">
    <property type="protein sequence ID" value="MDA7415379.1"/>
    <property type="molecule type" value="Genomic_DNA"/>
</dbReference>
<keyword evidence="4" id="KW-0443">Lipid metabolism</keyword>
<protein>
    <submittedName>
        <fullName evidence="7">Lysophospholipid acyltransferase family protein</fullName>
    </submittedName>
</protein>
<dbReference type="PANTHER" id="PTHR10434:SF64">
    <property type="entry name" value="1-ACYL-SN-GLYCEROL-3-PHOSPHATE ACYLTRANSFERASE-RELATED"/>
    <property type="match status" value="1"/>
</dbReference>
<dbReference type="AlphaFoldDB" id="A0AAE3N8S6"/>
<organism evidence="7 8">
    <name type="scientific">Xenophilus arseniciresistens</name>
    <dbReference type="NCBI Taxonomy" id="1283306"/>
    <lineage>
        <taxon>Bacteria</taxon>
        <taxon>Pseudomonadati</taxon>
        <taxon>Pseudomonadota</taxon>
        <taxon>Betaproteobacteria</taxon>
        <taxon>Burkholderiales</taxon>
        <taxon>Comamonadaceae</taxon>
        <taxon>Xenophilus</taxon>
    </lineage>
</organism>
<keyword evidence="5 7" id="KW-0012">Acyltransferase</keyword>
<comment type="pathway">
    <text evidence="1">Lipid metabolism.</text>
</comment>
<dbReference type="SMART" id="SM00563">
    <property type="entry name" value="PlsC"/>
    <property type="match status" value="1"/>
</dbReference>
<dbReference type="InterPro" id="IPR002123">
    <property type="entry name" value="Plipid/glycerol_acylTrfase"/>
</dbReference>
<dbReference type="SUPFAM" id="SSF69593">
    <property type="entry name" value="Glycerol-3-phosphate (1)-acyltransferase"/>
    <property type="match status" value="1"/>
</dbReference>
<dbReference type="CDD" id="cd07989">
    <property type="entry name" value="LPLAT_AGPAT-like"/>
    <property type="match status" value="1"/>
</dbReference>
<dbReference type="Proteomes" id="UP001212602">
    <property type="component" value="Unassembled WGS sequence"/>
</dbReference>
<name>A0AAE3N8S6_9BURK</name>
<keyword evidence="2" id="KW-0444">Lipid biosynthesis</keyword>
<dbReference type="RefSeq" id="WP_271426636.1">
    <property type="nucleotide sequence ID" value="NZ_JAQIPB010000001.1"/>
</dbReference>
<keyword evidence="8" id="KW-1185">Reference proteome</keyword>
<evidence type="ECO:0000256" key="5">
    <source>
        <dbReference type="ARBA" id="ARBA00023315"/>
    </source>
</evidence>
<evidence type="ECO:0000313" key="7">
    <source>
        <dbReference type="EMBL" id="MDA7415379.1"/>
    </source>
</evidence>
<sequence>MRHLHAIARLLHAVGLALQGWWIIRRRFELMDDARRATEVERWARRMLRVLGIQLLVQGEPPPARTPLLLISNHISWLDILVLHAARHVRFVSKSAVKGWPFIGLMATAAGTLYIERERRRDAMRVVHHMTEALRNGDRLAVFPEGTTSDGRVLLPFHANLLQAAISAGVPVLPAALRFVDAATGQTSFAPRYVDEDTLLSSLWRTLCAPPLLAIVRYGQLQDSHGRDRREWAQSLYADVTALREQAVP</sequence>
<dbReference type="Pfam" id="PF01553">
    <property type="entry name" value="Acyltransferase"/>
    <property type="match status" value="1"/>
</dbReference>
<keyword evidence="3" id="KW-0808">Transferase</keyword>
<evidence type="ECO:0000256" key="4">
    <source>
        <dbReference type="ARBA" id="ARBA00023098"/>
    </source>
</evidence>
<evidence type="ECO:0000256" key="2">
    <source>
        <dbReference type="ARBA" id="ARBA00022516"/>
    </source>
</evidence>
<feature type="domain" description="Phospholipid/glycerol acyltransferase" evidence="6">
    <location>
        <begin position="68"/>
        <end position="180"/>
    </location>
</feature>
<gene>
    <name evidence="7" type="ORF">PGB34_03295</name>
</gene>
<proteinExistence type="predicted"/>
<dbReference type="GO" id="GO:0006654">
    <property type="term" value="P:phosphatidic acid biosynthetic process"/>
    <property type="evidence" value="ECO:0007669"/>
    <property type="project" value="TreeGrafter"/>
</dbReference>
<accession>A0AAE3N8S6</accession>
<dbReference type="GO" id="GO:0003841">
    <property type="term" value="F:1-acylglycerol-3-phosphate O-acyltransferase activity"/>
    <property type="evidence" value="ECO:0007669"/>
    <property type="project" value="TreeGrafter"/>
</dbReference>
<comment type="caution">
    <text evidence="7">The sequence shown here is derived from an EMBL/GenBank/DDBJ whole genome shotgun (WGS) entry which is preliminary data.</text>
</comment>
<evidence type="ECO:0000256" key="1">
    <source>
        <dbReference type="ARBA" id="ARBA00005189"/>
    </source>
</evidence>
<evidence type="ECO:0000259" key="6">
    <source>
        <dbReference type="SMART" id="SM00563"/>
    </source>
</evidence>